<sequence>MSDIRVGTCGYSYYNPPEGWKERYESKLQAYSEAFEVGEINRTFYKLPMTKTAERWRREAFDDFEFTLKAWQAITHPTSSPTWRGKKDKLTEGQEENFGYLRPKEEVLEAWEWTREIGEALEARVCVLQTSAGFDCSEENESNMREFLARIDRGNLELAWEPRGDWKENPGRIKEVCDDLDLIHVVDLLRRKPVSEHPFSYVRLHGLNQREYDYDYDYSDEELEKLAGKLEELAGSHVRVYCMFNNYEMYDNSRRLSEILRGS</sequence>
<dbReference type="PATRIC" id="fig|1698263.3.peg.906"/>
<dbReference type="Pfam" id="PF01904">
    <property type="entry name" value="DUF72"/>
    <property type="match status" value="1"/>
</dbReference>
<comment type="caution">
    <text evidence="1">The sequence shown here is derived from an EMBL/GenBank/DDBJ whole genome shotgun (WGS) entry which is preliminary data.</text>
</comment>
<organism evidence="1 2">
    <name type="scientific">candidate division MSBL1 archaeon SCGC-AAA259E17</name>
    <dbReference type="NCBI Taxonomy" id="1698263"/>
    <lineage>
        <taxon>Archaea</taxon>
        <taxon>Methanobacteriati</taxon>
        <taxon>Methanobacteriota</taxon>
        <taxon>candidate division MSBL1</taxon>
    </lineage>
</organism>
<evidence type="ECO:0000313" key="2">
    <source>
        <dbReference type="Proteomes" id="UP000070373"/>
    </source>
</evidence>
<dbReference type="InterPro" id="IPR002763">
    <property type="entry name" value="DUF72"/>
</dbReference>
<name>A0A133UGU2_9EURY</name>
<dbReference type="Gene3D" id="3.20.20.410">
    <property type="entry name" value="Protein of unknown function UPF0759"/>
    <property type="match status" value="1"/>
</dbReference>
<dbReference type="Proteomes" id="UP000070373">
    <property type="component" value="Unassembled WGS sequence"/>
</dbReference>
<dbReference type="InterPro" id="IPR036520">
    <property type="entry name" value="UPF0759_sf"/>
</dbReference>
<accession>A0A133UGU2</accession>
<protein>
    <recommendedName>
        <fullName evidence="3">DUF72 domain-containing protein</fullName>
    </recommendedName>
</protein>
<dbReference type="SUPFAM" id="SSF117396">
    <property type="entry name" value="TM1631-like"/>
    <property type="match status" value="1"/>
</dbReference>
<dbReference type="PANTHER" id="PTHR30348:SF4">
    <property type="entry name" value="DUF72 DOMAIN-CONTAINING PROTEIN"/>
    <property type="match status" value="1"/>
</dbReference>
<dbReference type="AlphaFoldDB" id="A0A133UGU2"/>
<reference evidence="1 2" key="1">
    <citation type="journal article" date="2016" name="Sci. Rep.">
        <title>Metabolic traits of an uncultured archaeal lineage -MSBL1- from brine pools of the Red Sea.</title>
        <authorList>
            <person name="Mwirichia R."/>
            <person name="Alam I."/>
            <person name="Rashid M."/>
            <person name="Vinu M."/>
            <person name="Ba-Alawi W."/>
            <person name="Anthony Kamau A."/>
            <person name="Kamanda Ngugi D."/>
            <person name="Goker M."/>
            <person name="Klenk H.P."/>
            <person name="Bajic V."/>
            <person name="Stingl U."/>
        </authorList>
    </citation>
    <scope>NUCLEOTIDE SEQUENCE [LARGE SCALE GENOMIC DNA]</scope>
    <source>
        <strain evidence="1">SCGC-AAA259E17</strain>
    </source>
</reference>
<gene>
    <name evidence="1" type="ORF">AKJ64_00665</name>
</gene>
<dbReference type="EMBL" id="LHXN01000006">
    <property type="protein sequence ID" value="KXA93411.1"/>
    <property type="molecule type" value="Genomic_DNA"/>
</dbReference>
<evidence type="ECO:0000313" key="1">
    <source>
        <dbReference type="EMBL" id="KXA93411.1"/>
    </source>
</evidence>
<proteinExistence type="predicted"/>
<dbReference type="PANTHER" id="PTHR30348">
    <property type="entry name" value="UNCHARACTERIZED PROTEIN YECE"/>
    <property type="match status" value="1"/>
</dbReference>
<evidence type="ECO:0008006" key="3">
    <source>
        <dbReference type="Google" id="ProtNLM"/>
    </source>
</evidence>
<keyword evidence="2" id="KW-1185">Reference proteome</keyword>